<protein>
    <submittedName>
        <fullName evidence="2">Uncharacterized protein</fullName>
    </submittedName>
</protein>
<dbReference type="RefSeq" id="WP_270157757.1">
    <property type="nucleotide sequence ID" value="NZ_JAPNNL010000126.1"/>
</dbReference>
<organism evidence="2 3">
    <name type="scientific">Nonomuraea corallina</name>
    <dbReference type="NCBI Taxonomy" id="2989783"/>
    <lineage>
        <taxon>Bacteria</taxon>
        <taxon>Bacillati</taxon>
        <taxon>Actinomycetota</taxon>
        <taxon>Actinomycetes</taxon>
        <taxon>Streptosporangiales</taxon>
        <taxon>Streptosporangiaceae</taxon>
        <taxon>Nonomuraea</taxon>
    </lineage>
</organism>
<gene>
    <name evidence="2" type="ORF">OUY22_25905</name>
</gene>
<keyword evidence="1" id="KW-0472">Membrane</keyword>
<feature type="transmembrane region" description="Helical" evidence="1">
    <location>
        <begin position="27"/>
        <end position="45"/>
    </location>
</feature>
<keyword evidence="1" id="KW-0812">Transmembrane</keyword>
<comment type="caution">
    <text evidence="2">The sequence shown here is derived from an EMBL/GenBank/DDBJ whole genome shotgun (WGS) entry which is preliminary data.</text>
</comment>
<keyword evidence="3" id="KW-1185">Reference proteome</keyword>
<dbReference type="EMBL" id="JAPNNL010000126">
    <property type="protein sequence ID" value="MDA0636858.1"/>
    <property type="molecule type" value="Genomic_DNA"/>
</dbReference>
<evidence type="ECO:0000256" key="1">
    <source>
        <dbReference type="SAM" id="Phobius"/>
    </source>
</evidence>
<accession>A0ABT4SIL6</accession>
<evidence type="ECO:0000313" key="3">
    <source>
        <dbReference type="Proteomes" id="UP001144036"/>
    </source>
</evidence>
<dbReference type="Proteomes" id="UP001144036">
    <property type="component" value="Unassembled WGS sequence"/>
</dbReference>
<proteinExistence type="predicted"/>
<reference evidence="2" key="1">
    <citation type="submission" date="2022-11" db="EMBL/GenBank/DDBJ databases">
        <title>Nonomuraea corallina sp. nov., a new species of the genus Nonomuraea isolated from sea side sediment in Thai sea.</title>
        <authorList>
            <person name="Ngamcharungchit C."/>
            <person name="Matsumoto A."/>
            <person name="Suriyachadkun C."/>
            <person name="Panbangred W."/>
            <person name="Inahashi Y."/>
            <person name="Intra B."/>
        </authorList>
    </citation>
    <scope>NUCLEOTIDE SEQUENCE</scope>
    <source>
        <strain evidence="2">MCN248</strain>
    </source>
</reference>
<evidence type="ECO:0000313" key="2">
    <source>
        <dbReference type="EMBL" id="MDA0636858.1"/>
    </source>
</evidence>
<sequence length="51" mass="5592">MLVAVFNLMWLGVVIYADVTSTLWSRLTQAAVALLLLGWAARRTAQMIGKA</sequence>
<name>A0ABT4SIL6_9ACTN</name>
<keyword evidence="1" id="KW-1133">Transmembrane helix</keyword>